<dbReference type="InterPro" id="IPR011453">
    <property type="entry name" value="DUF1559"/>
</dbReference>
<sequence length="333" mass="36864">MNTRQKQAFTLVELLVVIAIIGTLIALLLPAVQSAREASRRSTCLNSLRQLALAAQQYEIRMKRWPGAFDRLVTNQLDSGNGEMFATWAVMLMPDLERQQVYDIYAKGLVSGTYLDVLMCPSDDVKTRADAANSYVANAGKYGSVRSQTTADGPFLNRAHSPKRTMLEGHWRDGREYTLVFSENLSAKRYDLVGWSGFQSGDTAGDRIDGKHVDEEGKDLQWSPVFLWHTVPPKSSFINGEDFYCEGGDCGLSQTTELEVGSGTGIDYAKTQAINARPTSNHTGGVNVSFAGGRAIFMRENVDYNVFRALMTPNDRRSSSPVPNIIIEDQPFL</sequence>
<gene>
    <name evidence="2" type="primary">xcpT_4</name>
    <name evidence="2" type="ORF">Pla123a_08470</name>
</gene>
<protein>
    <submittedName>
        <fullName evidence="2">Type II secretion system protein G</fullName>
    </submittedName>
</protein>
<comment type="caution">
    <text evidence="2">The sequence shown here is derived from an EMBL/GenBank/DDBJ whole genome shotgun (WGS) entry which is preliminary data.</text>
</comment>
<dbReference type="PANTHER" id="PTHR30093:SF2">
    <property type="entry name" value="TYPE II SECRETION SYSTEM PROTEIN H"/>
    <property type="match status" value="1"/>
</dbReference>
<dbReference type="Pfam" id="PF07596">
    <property type="entry name" value="SBP_bac_10"/>
    <property type="match status" value="1"/>
</dbReference>
<dbReference type="PANTHER" id="PTHR30093">
    <property type="entry name" value="GENERAL SECRETION PATHWAY PROTEIN G"/>
    <property type="match status" value="1"/>
</dbReference>
<dbReference type="EMBL" id="SJPO01000002">
    <property type="protein sequence ID" value="TWT78058.1"/>
    <property type="molecule type" value="Genomic_DNA"/>
</dbReference>
<dbReference type="InterPro" id="IPR045584">
    <property type="entry name" value="Pilin-like"/>
</dbReference>
<name>A0A5C5YSZ0_9BACT</name>
<dbReference type="NCBIfam" id="TIGR02532">
    <property type="entry name" value="IV_pilin_GFxxxE"/>
    <property type="match status" value="1"/>
</dbReference>
<dbReference type="Proteomes" id="UP000318478">
    <property type="component" value="Unassembled WGS sequence"/>
</dbReference>
<evidence type="ECO:0000313" key="2">
    <source>
        <dbReference type="EMBL" id="TWT78058.1"/>
    </source>
</evidence>
<dbReference type="Pfam" id="PF07963">
    <property type="entry name" value="N_methyl"/>
    <property type="match status" value="1"/>
</dbReference>
<evidence type="ECO:0000259" key="1">
    <source>
        <dbReference type="Pfam" id="PF07596"/>
    </source>
</evidence>
<keyword evidence="3" id="KW-1185">Reference proteome</keyword>
<proteinExistence type="predicted"/>
<dbReference type="AlphaFoldDB" id="A0A5C5YSZ0"/>
<dbReference type="InterPro" id="IPR012902">
    <property type="entry name" value="N_methyl_site"/>
</dbReference>
<dbReference type="SUPFAM" id="SSF54523">
    <property type="entry name" value="Pili subunits"/>
    <property type="match status" value="1"/>
</dbReference>
<reference evidence="2 3" key="1">
    <citation type="submission" date="2019-02" db="EMBL/GenBank/DDBJ databases">
        <title>Deep-cultivation of Planctomycetes and their phenomic and genomic characterization uncovers novel biology.</title>
        <authorList>
            <person name="Wiegand S."/>
            <person name="Jogler M."/>
            <person name="Boedeker C."/>
            <person name="Pinto D."/>
            <person name="Vollmers J."/>
            <person name="Rivas-Marin E."/>
            <person name="Kohn T."/>
            <person name="Peeters S.H."/>
            <person name="Heuer A."/>
            <person name="Rast P."/>
            <person name="Oberbeckmann S."/>
            <person name="Bunk B."/>
            <person name="Jeske O."/>
            <person name="Meyerdierks A."/>
            <person name="Storesund J.E."/>
            <person name="Kallscheuer N."/>
            <person name="Luecker S."/>
            <person name="Lage O.M."/>
            <person name="Pohl T."/>
            <person name="Merkel B.J."/>
            <person name="Hornburger P."/>
            <person name="Mueller R.-W."/>
            <person name="Bruemmer F."/>
            <person name="Labrenz M."/>
            <person name="Spormann A.M."/>
            <person name="Op Den Camp H."/>
            <person name="Overmann J."/>
            <person name="Amann R."/>
            <person name="Jetten M.S.M."/>
            <person name="Mascher T."/>
            <person name="Medema M.H."/>
            <person name="Devos D.P."/>
            <person name="Kaster A.-K."/>
            <person name="Ovreas L."/>
            <person name="Rohde M."/>
            <person name="Galperin M.Y."/>
            <person name="Jogler C."/>
        </authorList>
    </citation>
    <scope>NUCLEOTIDE SEQUENCE [LARGE SCALE GENOMIC DNA]</scope>
    <source>
        <strain evidence="2 3">Pla123a</strain>
    </source>
</reference>
<organism evidence="2 3">
    <name type="scientific">Posidoniimonas polymericola</name>
    <dbReference type="NCBI Taxonomy" id="2528002"/>
    <lineage>
        <taxon>Bacteria</taxon>
        <taxon>Pseudomonadati</taxon>
        <taxon>Planctomycetota</taxon>
        <taxon>Planctomycetia</taxon>
        <taxon>Pirellulales</taxon>
        <taxon>Lacipirellulaceae</taxon>
        <taxon>Posidoniimonas</taxon>
    </lineage>
</organism>
<dbReference type="Gene3D" id="3.30.700.10">
    <property type="entry name" value="Glycoprotein, Type 4 Pilin"/>
    <property type="match status" value="1"/>
</dbReference>
<evidence type="ECO:0000313" key="3">
    <source>
        <dbReference type="Proteomes" id="UP000318478"/>
    </source>
</evidence>
<accession>A0A5C5YSZ0</accession>
<feature type="domain" description="DUF1559" evidence="1">
    <location>
        <begin position="33"/>
        <end position="303"/>
    </location>
</feature>
<dbReference type="RefSeq" id="WP_197527662.1">
    <property type="nucleotide sequence ID" value="NZ_SJPO01000002.1"/>
</dbReference>